<protein>
    <recommendedName>
        <fullName evidence="1">AMP-dependent synthetase/ligase domain-containing protein</fullName>
    </recommendedName>
</protein>
<name>A0AAT9HM53_9ACTN</name>
<dbReference type="PANTHER" id="PTHR45527">
    <property type="entry name" value="NONRIBOSOMAL PEPTIDE SYNTHETASE"/>
    <property type="match status" value="1"/>
</dbReference>
<sequence length="146" mass="15370">MRLLVFGGEPLDSRTLLPWFDAHPEGGCRVVNMYGITETTVHCTWTGLTRRDALAGSRSIGIPLPGWTLHVLDPYGRPLPPGVPGEIHVGGAGVARCYHGRPGMTAQRFRPDHLSGIPGPGCTAAVTAGGCATTGNWSIWAGSTGR</sequence>
<gene>
    <name evidence="2" type="ORF">SHKM778_48270</name>
</gene>
<dbReference type="SUPFAM" id="SSF56801">
    <property type="entry name" value="Acetyl-CoA synthetase-like"/>
    <property type="match status" value="1"/>
</dbReference>
<evidence type="ECO:0000313" key="2">
    <source>
        <dbReference type="EMBL" id="BFO18439.1"/>
    </source>
</evidence>
<dbReference type="EMBL" id="AP035768">
    <property type="protein sequence ID" value="BFO18439.1"/>
    <property type="molecule type" value="Genomic_DNA"/>
</dbReference>
<evidence type="ECO:0000259" key="1">
    <source>
        <dbReference type="Pfam" id="PF00501"/>
    </source>
</evidence>
<accession>A0AAT9HM53</accession>
<dbReference type="AlphaFoldDB" id="A0AAT9HM53"/>
<dbReference type="PANTHER" id="PTHR45527:SF14">
    <property type="entry name" value="PLIPASTATIN SYNTHASE SUBUNIT B"/>
    <property type="match status" value="1"/>
</dbReference>
<reference evidence="2" key="2">
    <citation type="submission" date="2024-07" db="EMBL/GenBank/DDBJ databases">
        <title>Streptomyces haneummycinica sp. nov., a new antibiotic-producing actinobacterium isolated from marine sediment.</title>
        <authorList>
            <person name="Uemura M."/>
            <person name="Hamada M."/>
            <person name="Hirano S."/>
            <person name="Kobayashi K."/>
            <person name="Ohshiro T."/>
            <person name="Kobayashi T."/>
            <person name="Terahara T."/>
        </authorList>
    </citation>
    <scope>NUCLEOTIDE SEQUENCE</scope>
    <source>
        <strain evidence="2">KM77-8</strain>
    </source>
</reference>
<dbReference type="Gene3D" id="3.40.50.12780">
    <property type="entry name" value="N-terminal domain of ligase-like"/>
    <property type="match status" value="1"/>
</dbReference>
<reference evidence="2" key="1">
    <citation type="submission" date="2024-06" db="EMBL/GenBank/DDBJ databases">
        <authorList>
            <consortium name="consrtm"/>
            <person name="Uemura M."/>
            <person name="Terahara T."/>
        </authorList>
    </citation>
    <scope>NUCLEOTIDE SEQUENCE</scope>
    <source>
        <strain evidence="2">KM77-8</strain>
    </source>
</reference>
<dbReference type="GO" id="GO:0005829">
    <property type="term" value="C:cytosol"/>
    <property type="evidence" value="ECO:0007669"/>
    <property type="project" value="TreeGrafter"/>
</dbReference>
<organism evidence="2">
    <name type="scientific">Streptomyces haneummycinicus</name>
    <dbReference type="NCBI Taxonomy" id="3074435"/>
    <lineage>
        <taxon>Bacteria</taxon>
        <taxon>Bacillati</taxon>
        <taxon>Actinomycetota</taxon>
        <taxon>Actinomycetes</taxon>
        <taxon>Kitasatosporales</taxon>
        <taxon>Streptomycetaceae</taxon>
        <taxon>Streptomyces</taxon>
    </lineage>
</organism>
<dbReference type="Pfam" id="PF00501">
    <property type="entry name" value="AMP-binding"/>
    <property type="match status" value="1"/>
</dbReference>
<dbReference type="GO" id="GO:0043041">
    <property type="term" value="P:amino acid activation for nonribosomal peptide biosynthetic process"/>
    <property type="evidence" value="ECO:0007669"/>
    <property type="project" value="TreeGrafter"/>
</dbReference>
<dbReference type="GO" id="GO:0044550">
    <property type="term" value="P:secondary metabolite biosynthetic process"/>
    <property type="evidence" value="ECO:0007669"/>
    <property type="project" value="TreeGrafter"/>
</dbReference>
<proteinExistence type="predicted"/>
<dbReference type="GO" id="GO:0031177">
    <property type="term" value="F:phosphopantetheine binding"/>
    <property type="evidence" value="ECO:0007669"/>
    <property type="project" value="TreeGrafter"/>
</dbReference>
<dbReference type="InterPro" id="IPR042099">
    <property type="entry name" value="ANL_N_sf"/>
</dbReference>
<feature type="domain" description="AMP-dependent synthetase/ligase" evidence="1">
    <location>
        <begin position="2"/>
        <end position="99"/>
    </location>
</feature>
<dbReference type="InterPro" id="IPR000873">
    <property type="entry name" value="AMP-dep_synth/lig_dom"/>
</dbReference>